<dbReference type="EMBL" id="SZYD01000019">
    <property type="protein sequence ID" value="KAD2393633.1"/>
    <property type="molecule type" value="Genomic_DNA"/>
</dbReference>
<evidence type="ECO:0000256" key="1">
    <source>
        <dbReference type="SAM" id="MobiDB-lite"/>
    </source>
</evidence>
<evidence type="ECO:0000313" key="3">
    <source>
        <dbReference type="Proteomes" id="UP000326396"/>
    </source>
</evidence>
<accession>A0A5N6LN30</accession>
<feature type="region of interest" description="Disordered" evidence="1">
    <location>
        <begin position="238"/>
        <end position="258"/>
    </location>
</feature>
<dbReference type="Proteomes" id="UP000326396">
    <property type="component" value="Linkage Group LG9"/>
</dbReference>
<reference evidence="2 3" key="1">
    <citation type="submission" date="2019-05" db="EMBL/GenBank/DDBJ databases">
        <title>Mikania micrantha, genome provides insights into the molecular mechanism of rapid growth.</title>
        <authorList>
            <person name="Liu B."/>
        </authorList>
    </citation>
    <scope>NUCLEOTIDE SEQUENCE [LARGE SCALE GENOMIC DNA]</scope>
    <source>
        <strain evidence="2">NLD-2019</strain>
        <tissue evidence="2">Leaf</tissue>
    </source>
</reference>
<comment type="caution">
    <text evidence="2">The sequence shown here is derived from an EMBL/GenBank/DDBJ whole genome shotgun (WGS) entry which is preliminary data.</text>
</comment>
<evidence type="ECO:0000313" key="2">
    <source>
        <dbReference type="EMBL" id="KAD2393633.1"/>
    </source>
</evidence>
<protein>
    <submittedName>
        <fullName evidence="2">Uncharacterized protein</fullName>
    </submittedName>
</protein>
<proteinExistence type="predicted"/>
<gene>
    <name evidence="2" type="ORF">E3N88_40610</name>
</gene>
<dbReference type="AlphaFoldDB" id="A0A5N6LN30"/>
<name>A0A5N6LN30_9ASTR</name>
<organism evidence="2 3">
    <name type="scientific">Mikania micrantha</name>
    <name type="common">bitter vine</name>
    <dbReference type="NCBI Taxonomy" id="192012"/>
    <lineage>
        <taxon>Eukaryota</taxon>
        <taxon>Viridiplantae</taxon>
        <taxon>Streptophyta</taxon>
        <taxon>Embryophyta</taxon>
        <taxon>Tracheophyta</taxon>
        <taxon>Spermatophyta</taxon>
        <taxon>Magnoliopsida</taxon>
        <taxon>eudicotyledons</taxon>
        <taxon>Gunneridae</taxon>
        <taxon>Pentapetalae</taxon>
        <taxon>asterids</taxon>
        <taxon>campanulids</taxon>
        <taxon>Asterales</taxon>
        <taxon>Asteraceae</taxon>
        <taxon>Asteroideae</taxon>
        <taxon>Heliantheae alliance</taxon>
        <taxon>Eupatorieae</taxon>
        <taxon>Mikania</taxon>
    </lineage>
</organism>
<sequence length="287" mass="33043">MRNMGENRVQNEVMDVREFQNEVSVEKWKKWSSRLLFFSPRYAKDEAVEKVDSMVEISDFHHYLHFLASCRRNHHHIRKFHHPIHKTRILKPLERLDRIRERLYESRSSFYLQNSARLVSKVLIRELYQVNPCAAEQEPLIVLLADNPFAWRIASPLDNVNLCAVISVQVSHTSSLRHHHYASATISEYIVTSSQVTRGGGVKGWYQSHRFEYSVYTAMADQGERYIYQRFPYVVLDDTPSSSSDSDSDPSEVSAAVSQANVPAPVQVQVPVPVPAPVPASLLYKTF</sequence>
<keyword evidence="3" id="KW-1185">Reference proteome</keyword>